<evidence type="ECO:0000313" key="3">
    <source>
        <dbReference type="Proteomes" id="UP000199312"/>
    </source>
</evidence>
<keyword evidence="3" id="KW-1185">Reference proteome</keyword>
<organism evidence="2 3">
    <name type="scientific">Lutibacter maritimus</name>
    <dbReference type="NCBI Taxonomy" id="593133"/>
    <lineage>
        <taxon>Bacteria</taxon>
        <taxon>Pseudomonadati</taxon>
        <taxon>Bacteroidota</taxon>
        <taxon>Flavobacteriia</taxon>
        <taxon>Flavobacteriales</taxon>
        <taxon>Flavobacteriaceae</taxon>
        <taxon>Lutibacter</taxon>
    </lineage>
</organism>
<dbReference type="OrthoDB" id="366465at2"/>
<dbReference type="RefSeq" id="WP_090227333.1">
    <property type="nucleotide sequence ID" value="NZ_FOZP01000006.1"/>
</dbReference>
<feature type="transmembrane region" description="Helical" evidence="1">
    <location>
        <begin position="293"/>
        <end position="310"/>
    </location>
</feature>
<keyword evidence="1" id="KW-0472">Membrane</keyword>
<gene>
    <name evidence="2" type="ORF">SAMN04488006_2506</name>
</gene>
<dbReference type="AlphaFoldDB" id="A0A1I6RIB8"/>
<keyword evidence="1" id="KW-0812">Transmembrane</keyword>
<keyword evidence="1" id="KW-1133">Transmembrane helix</keyword>
<feature type="transmembrane region" description="Helical" evidence="1">
    <location>
        <begin position="270"/>
        <end position="287"/>
    </location>
</feature>
<proteinExistence type="predicted"/>
<accession>A0A1I6RIB8</accession>
<reference evidence="3" key="1">
    <citation type="submission" date="2016-10" db="EMBL/GenBank/DDBJ databases">
        <authorList>
            <person name="Varghese N."/>
            <person name="Submissions S."/>
        </authorList>
    </citation>
    <scope>NUCLEOTIDE SEQUENCE [LARGE SCALE GENOMIC DNA]</scope>
    <source>
        <strain evidence="3">DSM 24450</strain>
    </source>
</reference>
<dbReference type="EMBL" id="FOZP01000006">
    <property type="protein sequence ID" value="SFS64503.1"/>
    <property type="molecule type" value="Genomic_DNA"/>
</dbReference>
<dbReference type="STRING" id="593133.SAMN04488006_2506"/>
<dbReference type="Proteomes" id="UP000199312">
    <property type="component" value="Unassembled WGS sequence"/>
</dbReference>
<sequence length="489" mass="57663">MIQNSVKIHDNFSLEIKSIYENTSKRKKTKYDTITYLFIPNGLNINNQTYTKTKFYNDVKVYIRYNASEYTLEEIINLKTGPLNLFIKSVKKIVKEKSTKKNILDFEAKVKLLGAILNNSLKLQTHYFKFQKLADLQLSNQDFFNQLKEILHIYRTQIPIIENSSLDENIKNIIKLGDEYLSNISNYYTIQLLEHFKKISTEKSDLKIIIQFIKEEQEYRKTQNFDTSKDDDYYDETLLHKRSQLKKYIDGVLFLTRDVRKDGAFVEQSVFAIAAGLAMVFSTGIAFYYQQVYGNFTLPFFIALVVGYMFKDRIKASIGLLFISKASSFFYDYKIKIKDLQNNLIGITKENFVFVPFEKLGPKVKKHRIKDGYLDADYDFYGEQIIQYKRKIEIYPKKFGQEISDNRLNSLVDITRISFNRFITQMDDPKKSYSILKKGKIINRVGNKIYHINVIQKFYSEQGIEFKRYRIIMNRKGIKRVENIALDVI</sequence>
<evidence type="ECO:0000313" key="2">
    <source>
        <dbReference type="EMBL" id="SFS64503.1"/>
    </source>
</evidence>
<evidence type="ECO:0000256" key="1">
    <source>
        <dbReference type="SAM" id="Phobius"/>
    </source>
</evidence>
<name>A0A1I6RIB8_9FLAO</name>
<protein>
    <submittedName>
        <fullName evidence="2">Uncharacterized protein</fullName>
    </submittedName>
</protein>